<dbReference type="GO" id="GO:0016020">
    <property type="term" value="C:membrane"/>
    <property type="evidence" value="ECO:0007669"/>
    <property type="project" value="UniProtKB-SubCell"/>
</dbReference>
<keyword evidence="4 9" id="KW-1133">Transmembrane helix</keyword>
<feature type="transmembrane region" description="Helical" evidence="9">
    <location>
        <begin position="188"/>
        <end position="209"/>
    </location>
</feature>
<dbReference type="InterPro" id="IPR008253">
    <property type="entry name" value="Marvel"/>
</dbReference>
<feature type="transmembrane region" description="Helical" evidence="9">
    <location>
        <begin position="229"/>
        <end position="250"/>
    </location>
</feature>
<keyword evidence="10" id="KW-0732">Signal</keyword>
<dbReference type="PROSITE" id="PS51225">
    <property type="entry name" value="MARVEL"/>
    <property type="match status" value="2"/>
</dbReference>
<evidence type="ECO:0000256" key="9">
    <source>
        <dbReference type="SAM" id="Phobius"/>
    </source>
</evidence>
<feature type="transmembrane region" description="Helical" evidence="9">
    <location>
        <begin position="257"/>
        <end position="279"/>
    </location>
</feature>
<keyword evidence="13" id="KW-1185">Reference proteome</keyword>
<dbReference type="PANTHER" id="PTHR17068">
    <property type="entry name" value="MYELOID-ASSOCIATED DIFFERENTIATION MARKER MYADM FAMILY MEMBER"/>
    <property type="match status" value="1"/>
</dbReference>
<feature type="transmembrane region" description="Helical" evidence="9">
    <location>
        <begin position="324"/>
        <end position="351"/>
    </location>
</feature>
<dbReference type="AlphaFoldDB" id="A0A4Z2IRV0"/>
<organism evidence="12 13">
    <name type="scientific">Liparis tanakae</name>
    <name type="common">Tanaka's snailfish</name>
    <dbReference type="NCBI Taxonomy" id="230148"/>
    <lineage>
        <taxon>Eukaryota</taxon>
        <taxon>Metazoa</taxon>
        <taxon>Chordata</taxon>
        <taxon>Craniata</taxon>
        <taxon>Vertebrata</taxon>
        <taxon>Euteleostomi</taxon>
        <taxon>Actinopterygii</taxon>
        <taxon>Neopterygii</taxon>
        <taxon>Teleostei</taxon>
        <taxon>Neoteleostei</taxon>
        <taxon>Acanthomorphata</taxon>
        <taxon>Eupercaria</taxon>
        <taxon>Perciformes</taxon>
        <taxon>Cottioidei</taxon>
        <taxon>Cottales</taxon>
        <taxon>Liparidae</taxon>
        <taxon>Liparis</taxon>
    </lineage>
</organism>
<feature type="transmembrane region" description="Helical" evidence="9">
    <location>
        <begin position="161"/>
        <end position="181"/>
    </location>
</feature>
<evidence type="ECO:0000256" key="2">
    <source>
        <dbReference type="ARBA" id="ARBA00022692"/>
    </source>
</evidence>
<gene>
    <name evidence="12" type="primary">myadm_0</name>
    <name evidence="12" type="ORF">EYF80_009111</name>
</gene>
<feature type="signal peptide" evidence="10">
    <location>
        <begin position="1"/>
        <end position="20"/>
    </location>
</feature>
<feature type="transmembrane region" description="Helical" evidence="9">
    <location>
        <begin position="400"/>
        <end position="417"/>
    </location>
</feature>
<evidence type="ECO:0000256" key="3">
    <source>
        <dbReference type="ARBA" id="ARBA00022737"/>
    </source>
</evidence>
<comment type="similarity">
    <text evidence="6">Belongs to the MAL family.</text>
</comment>
<name>A0A4Z2IRV0_9TELE</name>
<evidence type="ECO:0000256" key="6">
    <source>
        <dbReference type="ARBA" id="ARBA00034721"/>
    </source>
</evidence>
<comment type="caution">
    <text evidence="12">The sequence shown here is derived from an EMBL/GenBank/DDBJ whole genome shotgun (WGS) entry which is preliminary data.</text>
</comment>
<keyword evidence="2 7" id="KW-0812">Transmembrane</keyword>
<evidence type="ECO:0000259" key="11">
    <source>
        <dbReference type="PROSITE" id="PS51225"/>
    </source>
</evidence>
<dbReference type="PANTHER" id="PTHR17068:SF2">
    <property type="entry name" value="MYELOID-ASSOCIATED DIFFERENTIATION MARKER-LIKE"/>
    <property type="match status" value="1"/>
</dbReference>
<evidence type="ECO:0000256" key="7">
    <source>
        <dbReference type="PROSITE-ProRule" id="PRU00581"/>
    </source>
</evidence>
<feature type="transmembrane region" description="Helical" evidence="9">
    <location>
        <begin position="291"/>
        <end position="312"/>
    </location>
</feature>
<dbReference type="InterPro" id="IPR047123">
    <property type="entry name" value="MYADM-like"/>
</dbReference>
<feature type="transmembrane region" description="Helical" evidence="9">
    <location>
        <begin position="357"/>
        <end position="379"/>
    </location>
</feature>
<accession>A0A4Z2IRV0</accession>
<sequence length="432" mass="48287">MCGRLSLIWCTKLLIPTARSLSSCCSSTSRAMMVPVLPTPALRERHKAKGKHLVNHGRCFGPVPLDVLPHQSSEPDQGLGALRDSVVRPGDHPPEVVDRGGQRTLGGDRRELTETKERYRKNELNQRGSKRRAGAERHSNRYSIQNHVIAIAMVTLDIRTLVVRILEVVFTCISFSLVASVGRSTDSFWTWCMFTWCFCFCVSILILVLELTSLSAQLPVSWDDFTTAFAMLATLMVLAASIIYPVFFTCPTCGRQIGASVTSCVAFILYAVDVGLARAKPGEISGFLSTVPGLLKVLEAFVACIIFICLDYKQFSRFPGLQWCVAVYSVCFIFALLVIIFTICRLLTLFPAPFDKVLTVCNVLAVLLYITAVVIWPLYSFRNNPRPTYCRKGFICPWDNLVVITFMTCFNLAAYIADTVYSFRLVFFISRT</sequence>
<evidence type="ECO:0000256" key="5">
    <source>
        <dbReference type="ARBA" id="ARBA00023136"/>
    </source>
</evidence>
<dbReference type="OrthoDB" id="9939551at2759"/>
<feature type="domain" description="MARVEL" evidence="11">
    <location>
        <begin position="287"/>
        <end position="427"/>
    </location>
</feature>
<evidence type="ECO:0000256" key="4">
    <source>
        <dbReference type="ARBA" id="ARBA00022989"/>
    </source>
</evidence>
<feature type="compositionally biased region" description="Basic and acidic residues" evidence="8">
    <location>
        <begin position="85"/>
        <end position="124"/>
    </location>
</feature>
<comment type="subcellular location">
    <subcellularLocation>
        <location evidence="1">Membrane</location>
        <topology evidence="1">Multi-pass membrane protein</topology>
    </subcellularLocation>
</comment>
<dbReference type="EMBL" id="SRLO01000053">
    <property type="protein sequence ID" value="TNN80605.1"/>
    <property type="molecule type" value="Genomic_DNA"/>
</dbReference>
<evidence type="ECO:0000256" key="10">
    <source>
        <dbReference type="SAM" id="SignalP"/>
    </source>
</evidence>
<proteinExistence type="inferred from homology"/>
<keyword evidence="5 7" id="KW-0472">Membrane</keyword>
<reference evidence="12 13" key="1">
    <citation type="submission" date="2019-03" db="EMBL/GenBank/DDBJ databases">
        <title>First draft genome of Liparis tanakae, snailfish: a comprehensive survey of snailfish specific genes.</title>
        <authorList>
            <person name="Kim W."/>
            <person name="Song I."/>
            <person name="Jeong J.-H."/>
            <person name="Kim D."/>
            <person name="Kim S."/>
            <person name="Ryu S."/>
            <person name="Song J.Y."/>
            <person name="Lee S.K."/>
        </authorList>
    </citation>
    <scope>NUCLEOTIDE SEQUENCE [LARGE SCALE GENOMIC DNA]</scope>
    <source>
        <tissue evidence="12">Muscle</tissue>
    </source>
</reference>
<keyword evidence="3" id="KW-0677">Repeat</keyword>
<evidence type="ECO:0000313" key="13">
    <source>
        <dbReference type="Proteomes" id="UP000314294"/>
    </source>
</evidence>
<evidence type="ECO:0000256" key="8">
    <source>
        <dbReference type="SAM" id="MobiDB-lite"/>
    </source>
</evidence>
<feature type="region of interest" description="Disordered" evidence="8">
    <location>
        <begin position="70"/>
        <end position="138"/>
    </location>
</feature>
<dbReference type="Proteomes" id="UP000314294">
    <property type="component" value="Unassembled WGS sequence"/>
</dbReference>
<evidence type="ECO:0000256" key="1">
    <source>
        <dbReference type="ARBA" id="ARBA00004141"/>
    </source>
</evidence>
<protein>
    <submittedName>
        <fullName evidence="12">Myeloid-associated differentiation marker</fullName>
    </submittedName>
</protein>
<feature type="chain" id="PRO_5021283515" evidence="10">
    <location>
        <begin position="21"/>
        <end position="432"/>
    </location>
</feature>
<evidence type="ECO:0000313" key="12">
    <source>
        <dbReference type="EMBL" id="TNN80605.1"/>
    </source>
</evidence>
<feature type="domain" description="MARVEL" evidence="11">
    <location>
        <begin position="155"/>
        <end position="282"/>
    </location>
</feature>
<dbReference type="Pfam" id="PF01284">
    <property type="entry name" value="MARVEL"/>
    <property type="match status" value="2"/>
</dbReference>